<dbReference type="Gene3D" id="3.30.1520.10">
    <property type="entry name" value="Phox-like domain"/>
    <property type="match status" value="1"/>
</dbReference>
<keyword evidence="6" id="KW-0967">Endosome</keyword>
<evidence type="ECO:0000256" key="2">
    <source>
        <dbReference type="ARBA" id="ARBA00004496"/>
    </source>
</evidence>
<dbReference type="SMART" id="SM00312">
    <property type="entry name" value="PX"/>
    <property type="match status" value="1"/>
</dbReference>
<evidence type="ECO:0000256" key="6">
    <source>
        <dbReference type="ARBA" id="ARBA00022753"/>
    </source>
</evidence>
<evidence type="ECO:0000256" key="3">
    <source>
        <dbReference type="ARBA" id="ARBA00010883"/>
    </source>
</evidence>
<feature type="domain" description="PX" evidence="12">
    <location>
        <begin position="23"/>
        <end position="140"/>
    </location>
</feature>
<feature type="compositionally biased region" description="Basic and acidic residues" evidence="11">
    <location>
        <begin position="363"/>
        <end position="373"/>
    </location>
</feature>
<dbReference type="GO" id="GO:0016050">
    <property type="term" value="P:vesicle organization"/>
    <property type="evidence" value="ECO:0007669"/>
    <property type="project" value="TreeGrafter"/>
</dbReference>
<dbReference type="PANTHER" id="PTHR46209:SF3">
    <property type="entry name" value="PX DOMAIN-CONTAINING PROTEIN"/>
    <property type="match status" value="1"/>
</dbReference>
<name>A0A8S3Z0F4_9EUPU</name>
<feature type="region of interest" description="Disordered" evidence="11">
    <location>
        <begin position="195"/>
        <end position="216"/>
    </location>
</feature>
<evidence type="ECO:0000256" key="10">
    <source>
        <dbReference type="ARBA" id="ARBA00029433"/>
    </source>
</evidence>
<dbReference type="GO" id="GO:1901981">
    <property type="term" value="F:phosphatidylinositol phosphate binding"/>
    <property type="evidence" value="ECO:0007669"/>
    <property type="project" value="TreeGrafter"/>
</dbReference>
<organism evidence="13 14">
    <name type="scientific">Candidula unifasciata</name>
    <dbReference type="NCBI Taxonomy" id="100452"/>
    <lineage>
        <taxon>Eukaryota</taxon>
        <taxon>Metazoa</taxon>
        <taxon>Spiralia</taxon>
        <taxon>Lophotrochozoa</taxon>
        <taxon>Mollusca</taxon>
        <taxon>Gastropoda</taxon>
        <taxon>Heterobranchia</taxon>
        <taxon>Euthyneura</taxon>
        <taxon>Panpulmonata</taxon>
        <taxon>Eupulmonata</taxon>
        <taxon>Stylommatophora</taxon>
        <taxon>Helicina</taxon>
        <taxon>Helicoidea</taxon>
        <taxon>Geomitridae</taxon>
        <taxon>Candidula</taxon>
    </lineage>
</organism>
<dbReference type="PROSITE" id="PS50195">
    <property type="entry name" value="PX"/>
    <property type="match status" value="1"/>
</dbReference>
<keyword evidence="9" id="KW-0472">Membrane</keyword>
<evidence type="ECO:0000256" key="9">
    <source>
        <dbReference type="ARBA" id="ARBA00023136"/>
    </source>
</evidence>
<evidence type="ECO:0000256" key="4">
    <source>
        <dbReference type="ARBA" id="ARBA00022448"/>
    </source>
</evidence>
<feature type="compositionally biased region" description="Basic and acidic residues" evidence="11">
    <location>
        <begin position="394"/>
        <end position="404"/>
    </location>
</feature>
<keyword evidence="14" id="KW-1185">Reference proteome</keyword>
<evidence type="ECO:0000313" key="14">
    <source>
        <dbReference type="Proteomes" id="UP000678393"/>
    </source>
</evidence>
<feature type="compositionally biased region" description="Basic and acidic residues" evidence="11">
    <location>
        <begin position="425"/>
        <end position="436"/>
    </location>
</feature>
<gene>
    <name evidence="13" type="ORF">CUNI_LOCUS6518</name>
</gene>
<dbReference type="SUPFAM" id="SSF64268">
    <property type="entry name" value="PX domain"/>
    <property type="match status" value="1"/>
</dbReference>
<keyword evidence="4" id="KW-0813">Transport</keyword>
<dbReference type="InterPro" id="IPR043544">
    <property type="entry name" value="SNX10/11"/>
</dbReference>
<evidence type="ECO:0000256" key="1">
    <source>
        <dbReference type="ARBA" id="ARBA00004177"/>
    </source>
</evidence>
<evidence type="ECO:0000259" key="12">
    <source>
        <dbReference type="PROSITE" id="PS50195"/>
    </source>
</evidence>
<dbReference type="GO" id="GO:0005768">
    <property type="term" value="C:endosome"/>
    <property type="evidence" value="ECO:0007669"/>
    <property type="project" value="UniProtKB-SubCell"/>
</dbReference>
<evidence type="ECO:0000256" key="8">
    <source>
        <dbReference type="ARBA" id="ARBA00023121"/>
    </source>
</evidence>
<comment type="subcellular location">
    <subcellularLocation>
        <location evidence="2">Cytoplasm</location>
    </subcellularLocation>
    <subcellularLocation>
        <location evidence="10">Endomembrane system</location>
        <topology evidence="10">Peripheral membrane protein</topology>
        <orientation evidence="10">Cytoplasmic side</orientation>
    </subcellularLocation>
    <subcellularLocation>
        <location evidence="1">Endosome</location>
    </subcellularLocation>
</comment>
<proteinExistence type="inferred from homology"/>
<dbReference type="EMBL" id="CAJHNH020001001">
    <property type="protein sequence ID" value="CAG5120960.1"/>
    <property type="molecule type" value="Genomic_DNA"/>
</dbReference>
<comment type="similarity">
    <text evidence="3">Belongs to the sorting nexin family.</text>
</comment>
<dbReference type="Pfam" id="PF00787">
    <property type="entry name" value="PX"/>
    <property type="match status" value="1"/>
</dbReference>
<dbReference type="InterPro" id="IPR001683">
    <property type="entry name" value="PX_dom"/>
</dbReference>
<keyword evidence="8" id="KW-0446">Lipid-binding</keyword>
<comment type="caution">
    <text evidence="13">The sequence shown here is derived from an EMBL/GenBank/DDBJ whole genome shotgun (WGS) entry which is preliminary data.</text>
</comment>
<accession>A0A8S3Z0F4</accession>
<dbReference type="AlphaFoldDB" id="A0A8S3Z0F4"/>
<evidence type="ECO:0000256" key="5">
    <source>
        <dbReference type="ARBA" id="ARBA00022490"/>
    </source>
</evidence>
<reference evidence="13" key="1">
    <citation type="submission" date="2021-04" db="EMBL/GenBank/DDBJ databases">
        <authorList>
            <consortium name="Molecular Ecology Group"/>
        </authorList>
    </citation>
    <scope>NUCLEOTIDE SEQUENCE</scope>
</reference>
<dbReference type="OrthoDB" id="5227681at2759"/>
<feature type="compositionally biased region" description="Basic and acidic residues" evidence="11">
    <location>
        <begin position="269"/>
        <end position="278"/>
    </location>
</feature>
<feature type="region of interest" description="Disordered" evidence="11">
    <location>
        <begin position="266"/>
        <end position="439"/>
    </location>
</feature>
<keyword evidence="7" id="KW-0653">Protein transport</keyword>
<dbReference type="GO" id="GO:0006886">
    <property type="term" value="P:intracellular protein transport"/>
    <property type="evidence" value="ECO:0007669"/>
    <property type="project" value="InterPro"/>
</dbReference>
<sequence length="464" mass="51532">MKIAIIMQDETISKCLKMKEELLPRILVKDPVTHDSWEQGRFTTYLICIKTEHPAFHLRLSAVRRRFSELRWLYNVLRENHSHVHFPKPPGKKVFAERFEAEFIDTRMMEIQNYLNELLITDTVLSDAAFHFFVQTDLTTEEIQEYLNGTLSENIVAEAWENAGHLHTSSYIVNSIVIPHEPQEIAMNEEDLQHMSRSLDTSNSYSPTQTSGDLSYPTLTTIKESQDLNTHAETSLKHAHGSSPAHVISGFEELIVSDVPPVDIPATCDGDKKSELSKISEAPPADTPAFPSTDESTTCGGDEKSELSKISEVPPADTPAFPSTDESTTCDGDEKSELSKISEVPPADTPAFPSTDESTTCDGDEKSELRKISEVPPAERPAFPSTDESTTCDGDEKSELRKISEVPPAERPAFPSTDESTTCDGNEKSELSKISDSDDDVITEIGNKEVKMNLPEKNVPHVPL</sequence>
<dbReference type="InterPro" id="IPR036871">
    <property type="entry name" value="PX_dom_sf"/>
</dbReference>
<evidence type="ECO:0000256" key="7">
    <source>
        <dbReference type="ARBA" id="ARBA00022927"/>
    </source>
</evidence>
<dbReference type="PANTHER" id="PTHR46209">
    <property type="entry name" value="PX DOMAIN-CONTAINING PROTEIN"/>
    <property type="match status" value="1"/>
</dbReference>
<evidence type="ECO:0000313" key="13">
    <source>
        <dbReference type="EMBL" id="CAG5120960.1"/>
    </source>
</evidence>
<keyword evidence="5" id="KW-0963">Cytoplasm</keyword>
<dbReference type="Proteomes" id="UP000678393">
    <property type="component" value="Unassembled WGS sequence"/>
</dbReference>
<protein>
    <recommendedName>
        <fullName evidence="12">PX domain-containing protein</fullName>
    </recommendedName>
</protein>
<evidence type="ECO:0000256" key="11">
    <source>
        <dbReference type="SAM" id="MobiDB-lite"/>
    </source>
</evidence>